<protein>
    <submittedName>
        <fullName evidence="1">Uncharacterized protein</fullName>
    </submittedName>
</protein>
<name>A0AAU8MIZ8_9CAUD</name>
<accession>A0AAU8MIZ8</accession>
<dbReference type="EMBL" id="PP965495">
    <property type="protein sequence ID" value="XCO00087.1"/>
    <property type="molecule type" value="Genomic_DNA"/>
</dbReference>
<reference evidence="1" key="1">
    <citation type="submission" date="2024-06" db="EMBL/GenBank/DDBJ databases">
        <title>Intestivirid acquisition increases across infancy in a wild primate population.</title>
        <authorList>
            <person name="Schneider-Creas I.A."/>
            <person name="Moya I.L."/>
            <person name="Chiou K.L."/>
            <person name="Baniel A."/>
            <person name="Azanaw Haile A."/>
            <person name="Kebede F."/>
            <person name="Abebe B."/>
            <person name="Snyder-Mackler N."/>
            <person name="Varsani A."/>
        </authorList>
    </citation>
    <scope>NUCLEOTIDE SEQUENCE</scope>
    <source>
        <strain evidence="1">Int_RNL_2018_1252_VOL</strain>
    </source>
</reference>
<sequence length="79" mass="8920">MYHLSERSILTGEVNIKLSDSNACAEQGDARTKTNTSPHLWSVRLMVRTRDFHSLNRGSIPLHSTSSIDIMIQLNKIII</sequence>
<proteinExistence type="predicted"/>
<organism evidence="1">
    <name type="scientific">Geladintestivirus 5</name>
    <dbReference type="NCBI Taxonomy" id="3233137"/>
    <lineage>
        <taxon>Viruses</taxon>
        <taxon>Duplodnaviria</taxon>
        <taxon>Heunggongvirae</taxon>
        <taxon>Uroviricota</taxon>
        <taxon>Caudoviricetes</taxon>
        <taxon>Crassvirales</taxon>
    </lineage>
</organism>
<evidence type="ECO:0000313" key="1">
    <source>
        <dbReference type="EMBL" id="XCO00087.1"/>
    </source>
</evidence>